<keyword evidence="11" id="KW-0175">Coiled coil</keyword>
<evidence type="ECO:0000256" key="6">
    <source>
        <dbReference type="ARBA" id="ARBA00022500"/>
    </source>
</evidence>
<feature type="coiled-coil region" evidence="11">
    <location>
        <begin position="12"/>
        <end position="44"/>
    </location>
</feature>
<proteinExistence type="inferred from homology"/>
<protein>
    <recommendedName>
        <fullName evidence="3">Flagellar FliJ protein</fullName>
    </recommendedName>
</protein>
<accession>A0A511YZM5</accession>
<dbReference type="GO" id="GO:0006935">
    <property type="term" value="P:chemotaxis"/>
    <property type="evidence" value="ECO:0007669"/>
    <property type="project" value="UniProtKB-KW"/>
</dbReference>
<evidence type="ECO:0000256" key="8">
    <source>
        <dbReference type="ARBA" id="ARBA00022927"/>
    </source>
</evidence>
<evidence type="ECO:0000256" key="7">
    <source>
        <dbReference type="ARBA" id="ARBA00022795"/>
    </source>
</evidence>
<dbReference type="GO" id="GO:0015031">
    <property type="term" value="P:protein transport"/>
    <property type="evidence" value="ECO:0007669"/>
    <property type="project" value="UniProtKB-KW"/>
</dbReference>
<keyword evidence="8" id="KW-0653">Protein transport</keyword>
<reference evidence="12 13" key="1">
    <citation type="submission" date="2019-07" db="EMBL/GenBank/DDBJ databases">
        <title>Whole genome shotgun sequence of Actinotalea fermentans NBRC 105374.</title>
        <authorList>
            <person name="Hosoyama A."/>
            <person name="Uohara A."/>
            <person name="Ohji S."/>
            <person name="Ichikawa N."/>
        </authorList>
    </citation>
    <scope>NUCLEOTIDE SEQUENCE [LARGE SCALE GENOMIC DNA]</scope>
    <source>
        <strain evidence="12 13">NBRC 105374</strain>
    </source>
</reference>
<evidence type="ECO:0000256" key="4">
    <source>
        <dbReference type="ARBA" id="ARBA00022448"/>
    </source>
</evidence>
<evidence type="ECO:0000256" key="10">
    <source>
        <dbReference type="ARBA" id="ARBA00023225"/>
    </source>
</evidence>
<keyword evidence="5" id="KW-1003">Cell membrane</keyword>
<organism evidence="12 13">
    <name type="scientific">Actinotalea fermentans</name>
    <dbReference type="NCBI Taxonomy" id="43671"/>
    <lineage>
        <taxon>Bacteria</taxon>
        <taxon>Bacillati</taxon>
        <taxon>Actinomycetota</taxon>
        <taxon>Actinomycetes</taxon>
        <taxon>Micrococcales</taxon>
        <taxon>Cellulomonadaceae</taxon>
        <taxon>Actinotalea</taxon>
    </lineage>
</organism>
<dbReference type="Proteomes" id="UP000321484">
    <property type="component" value="Unassembled WGS sequence"/>
</dbReference>
<dbReference type="InterPro" id="IPR012823">
    <property type="entry name" value="Flagell_FliJ"/>
</dbReference>
<keyword evidence="13" id="KW-1185">Reference proteome</keyword>
<evidence type="ECO:0000256" key="9">
    <source>
        <dbReference type="ARBA" id="ARBA00023136"/>
    </source>
</evidence>
<dbReference type="GO" id="GO:0009288">
    <property type="term" value="C:bacterial-type flagellum"/>
    <property type="evidence" value="ECO:0007669"/>
    <property type="project" value="InterPro"/>
</dbReference>
<gene>
    <name evidence="12" type="ORF">AFE02nite_23570</name>
</gene>
<evidence type="ECO:0000313" key="13">
    <source>
        <dbReference type="Proteomes" id="UP000321484"/>
    </source>
</evidence>
<evidence type="ECO:0000256" key="11">
    <source>
        <dbReference type="SAM" id="Coils"/>
    </source>
</evidence>
<dbReference type="Gene3D" id="1.10.287.1700">
    <property type="match status" value="1"/>
</dbReference>
<sequence length="138" mass="15263">MTGFRLTGLHRLRRLEEERAAAALAQANAERAAARRRRDEHAQNLASTSLDEHDFAVAVAGRAALFGLYSESTAYLTLMTQRAEQAGVEWSGARTAVRMIDKLAERHAATEETEALRAEQLLLDETAIRQALTTEGDR</sequence>
<evidence type="ECO:0000256" key="2">
    <source>
        <dbReference type="ARBA" id="ARBA00010004"/>
    </source>
</evidence>
<dbReference type="GO" id="GO:0071973">
    <property type="term" value="P:bacterial-type flagellum-dependent cell motility"/>
    <property type="evidence" value="ECO:0007669"/>
    <property type="project" value="InterPro"/>
</dbReference>
<dbReference type="AlphaFoldDB" id="A0A511YZM5"/>
<evidence type="ECO:0000256" key="1">
    <source>
        <dbReference type="ARBA" id="ARBA00004413"/>
    </source>
</evidence>
<evidence type="ECO:0000313" key="12">
    <source>
        <dbReference type="EMBL" id="GEN80623.1"/>
    </source>
</evidence>
<keyword evidence="6" id="KW-0145">Chemotaxis</keyword>
<dbReference type="GO" id="GO:0044781">
    <property type="term" value="P:bacterial-type flagellum organization"/>
    <property type="evidence" value="ECO:0007669"/>
    <property type="project" value="UniProtKB-KW"/>
</dbReference>
<dbReference type="EMBL" id="BJYK01000008">
    <property type="protein sequence ID" value="GEN80623.1"/>
    <property type="molecule type" value="Genomic_DNA"/>
</dbReference>
<comment type="caution">
    <text evidence="12">The sequence shown here is derived from an EMBL/GenBank/DDBJ whole genome shotgun (WGS) entry which is preliminary data.</text>
</comment>
<dbReference type="InterPro" id="IPR053716">
    <property type="entry name" value="Flag_assembly_chemotaxis_eff"/>
</dbReference>
<dbReference type="GO" id="GO:0005886">
    <property type="term" value="C:plasma membrane"/>
    <property type="evidence" value="ECO:0007669"/>
    <property type="project" value="UniProtKB-SubCell"/>
</dbReference>
<comment type="subcellular location">
    <subcellularLocation>
        <location evidence="1">Cell membrane</location>
        <topology evidence="1">Peripheral membrane protein</topology>
        <orientation evidence="1">Cytoplasmic side</orientation>
    </subcellularLocation>
</comment>
<dbReference type="RefSeq" id="WP_034249491.1">
    <property type="nucleotide sequence ID" value="NZ_BJYK01000008.1"/>
</dbReference>
<keyword evidence="9" id="KW-0472">Membrane</keyword>
<keyword evidence="10" id="KW-1006">Bacterial flagellum protein export</keyword>
<evidence type="ECO:0000256" key="3">
    <source>
        <dbReference type="ARBA" id="ARBA00020392"/>
    </source>
</evidence>
<comment type="similarity">
    <text evidence="2">Belongs to the FliJ family.</text>
</comment>
<dbReference type="Pfam" id="PF02050">
    <property type="entry name" value="FliJ"/>
    <property type="match status" value="1"/>
</dbReference>
<name>A0A511YZM5_9CELL</name>
<keyword evidence="4" id="KW-0813">Transport</keyword>
<evidence type="ECO:0000256" key="5">
    <source>
        <dbReference type="ARBA" id="ARBA00022475"/>
    </source>
</evidence>
<keyword evidence="7" id="KW-1005">Bacterial flagellum biogenesis</keyword>